<accession>A0A9J6B4Z8</accession>
<evidence type="ECO:0000259" key="1">
    <source>
        <dbReference type="Pfam" id="PF20167"/>
    </source>
</evidence>
<proteinExistence type="predicted"/>
<dbReference type="Proteomes" id="UP000824120">
    <property type="component" value="Chromosome 1"/>
</dbReference>
<evidence type="ECO:0000313" key="2">
    <source>
        <dbReference type="EMBL" id="KAG5631479.1"/>
    </source>
</evidence>
<reference evidence="2 3" key="1">
    <citation type="submission" date="2020-09" db="EMBL/GenBank/DDBJ databases">
        <title>De no assembly of potato wild relative species, Solanum commersonii.</title>
        <authorList>
            <person name="Cho K."/>
        </authorList>
    </citation>
    <scope>NUCLEOTIDE SEQUENCE [LARGE SCALE GENOMIC DNA]</scope>
    <source>
        <strain evidence="2">LZ3.2</strain>
        <tissue evidence="2">Leaf</tissue>
    </source>
</reference>
<comment type="caution">
    <text evidence="2">The sequence shown here is derived from an EMBL/GenBank/DDBJ whole genome shotgun (WGS) entry which is preliminary data.</text>
</comment>
<dbReference type="EMBL" id="JACXVP010000001">
    <property type="protein sequence ID" value="KAG5631479.1"/>
    <property type="molecule type" value="Genomic_DNA"/>
</dbReference>
<evidence type="ECO:0000313" key="3">
    <source>
        <dbReference type="Proteomes" id="UP000824120"/>
    </source>
</evidence>
<organism evidence="2 3">
    <name type="scientific">Solanum commersonii</name>
    <name type="common">Commerson's wild potato</name>
    <name type="synonym">Commerson's nightshade</name>
    <dbReference type="NCBI Taxonomy" id="4109"/>
    <lineage>
        <taxon>Eukaryota</taxon>
        <taxon>Viridiplantae</taxon>
        <taxon>Streptophyta</taxon>
        <taxon>Embryophyta</taxon>
        <taxon>Tracheophyta</taxon>
        <taxon>Spermatophyta</taxon>
        <taxon>Magnoliopsida</taxon>
        <taxon>eudicotyledons</taxon>
        <taxon>Gunneridae</taxon>
        <taxon>Pentapetalae</taxon>
        <taxon>asterids</taxon>
        <taxon>lamiids</taxon>
        <taxon>Solanales</taxon>
        <taxon>Solanaceae</taxon>
        <taxon>Solanoideae</taxon>
        <taxon>Solaneae</taxon>
        <taxon>Solanum</taxon>
    </lineage>
</organism>
<dbReference type="InterPro" id="IPR046796">
    <property type="entry name" value="Transposase_32_dom"/>
</dbReference>
<dbReference type="Pfam" id="PF20167">
    <property type="entry name" value="Transposase_32"/>
    <property type="match status" value="1"/>
</dbReference>
<protein>
    <recommendedName>
        <fullName evidence="1">Putative plant transposon protein domain-containing protein</fullName>
    </recommendedName>
</protein>
<gene>
    <name evidence="2" type="ORF">H5410_003196</name>
</gene>
<feature type="domain" description="Putative plant transposon protein" evidence="1">
    <location>
        <begin position="34"/>
        <end position="166"/>
    </location>
</feature>
<keyword evidence="3" id="KW-1185">Reference proteome</keyword>
<sequence length="419" mass="48137">MSGTQRPGKEVATSNQRKDSLAKEFPQIIRCIQELHMELIFDEPTECNLHVVREFYANSVTESRSHFVKVQGIDVTLTPAFLNDIVGTAADTDLLSMVKWTKHSAKRFHQSLHYVHMSREAWVRLKIVLNCLIPRLNYTDITRDKVYLFYALMTNTELNIDVVFKSALGRFTRGEFGLYDTSSPVLVEMTKTKGPNNEFSPPLTTLERHHRDELIMAHMYGLEMLCHQNKCLESTEEQLEQVERRYPLNVHANALLGISSEFHELVDDDVPTDEERMRIGSDVDSDSDTEEATLYRLVMRQKAEKPWRIDQGVIHLPYCFIYNERSSHEGLLNANPQGQEDLEVESQSYSDNLGCDCHFLDSYESPSSQGLIGVRVLTDFRIIALRLLGKLLRDTFWALVGSWLRPYDIMSIGNTLLLT</sequence>
<dbReference type="AlphaFoldDB" id="A0A9J6B4Z8"/>
<name>A0A9J6B4Z8_SOLCO</name>